<keyword evidence="1" id="KW-0812">Transmembrane</keyword>
<evidence type="ECO:0000256" key="1">
    <source>
        <dbReference type="SAM" id="Phobius"/>
    </source>
</evidence>
<feature type="transmembrane region" description="Helical" evidence="1">
    <location>
        <begin position="37"/>
        <end position="54"/>
    </location>
</feature>
<proteinExistence type="predicted"/>
<sequence length="79" mass="9207">MSDFTSLLFILLAASVPLLHLYTFFTEARHLNTWQPWLIIVMFFFTGTWFIYFVSRTALMKLGIQLLLMAGIITLIFLS</sequence>
<accession>A0ABS0N792</accession>
<evidence type="ECO:0000313" key="3">
    <source>
        <dbReference type="Proteomes" id="UP000768471"/>
    </source>
</evidence>
<keyword evidence="1" id="KW-1133">Transmembrane helix</keyword>
<feature type="transmembrane region" description="Helical" evidence="1">
    <location>
        <begin position="60"/>
        <end position="78"/>
    </location>
</feature>
<name>A0ABS0N792_9NEIS</name>
<keyword evidence="1" id="KW-0472">Membrane</keyword>
<evidence type="ECO:0000313" key="2">
    <source>
        <dbReference type="EMBL" id="MBH5328142.1"/>
    </source>
</evidence>
<organism evidence="2 3">
    <name type="scientific">Eikenella glucosivorans</name>
    <dbReference type="NCBI Taxonomy" id="2766967"/>
    <lineage>
        <taxon>Bacteria</taxon>
        <taxon>Pseudomonadati</taxon>
        <taxon>Pseudomonadota</taxon>
        <taxon>Betaproteobacteria</taxon>
        <taxon>Neisseriales</taxon>
        <taxon>Neisseriaceae</taxon>
        <taxon>Eikenella</taxon>
    </lineage>
</organism>
<reference evidence="2 3" key="1">
    <citation type="submission" date="2020-09" db="EMBL/GenBank/DDBJ databases">
        <title>Eikenella S3660 sp. nov., isolated from a throat swab.</title>
        <authorList>
            <person name="Buhl M."/>
        </authorList>
    </citation>
    <scope>NUCLEOTIDE SEQUENCE [LARGE SCALE GENOMIC DNA]</scope>
    <source>
        <strain evidence="2 3">S3360</strain>
    </source>
</reference>
<feature type="transmembrane region" description="Helical" evidence="1">
    <location>
        <begin position="6"/>
        <end position="25"/>
    </location>
</feature>
<dbReference type="EMBL" id="JACSGR010000001">
    <property type="protein sequence ID" value="MBH5328142.1"/>
    <property type="molecule type" value="Genomic_DNA"/>
</dbReference>
<protein>
    <submittedName>
        <fullName evidence="2">Enterochelin ABC transporter</fullName>
    </submittedName>
</protein>
<comment type="caution">
    <text evidence="2">The sequence shown here is derived from an EMBL/GenBank/DDBJ whole genome shotgun (WGS) entry which is preliminary data.</text>
</comment>
<dbReference type="Proteomes" id="UP000768471">
    <property type="component" value="Unassembled WGS sequence"/>
</dbReference>
<keyword evidence="3" id="KW-1185">Reference proteome</keyword>
<gene>
    <name evidence="2" type="ORF">H9Q10_00430</name>
</gene>